<dbReference type="PANTHER" id="PTHR19136">
    <property type="entry name" value="MOLYBDENUM COFACTOR GUANYLYLTRANSFERASE"/>
    <property type="match status" value="1"/>
</dbReference>
<evidence type="ECO:0000256" key="4">
    <source>
        <dbReference type="ARBA" id="ARBA00022741"/>
    </source>
</evidence>
<comment type="caution">
    <text evidence="9">The sequence shown here is derived from an EMBL/GenBank/DDBJ whole genome shotgun (WGS) entry which is preliminary data.</text>
</comment>
<evidence type="ECO:0000256" key="6">
    <source>
        <dbReference type="ARBA" id="ARBA00023134"/>
    </source>
</evidence>
<organism evidence="9 10">
    <name type="scientific">Solilutibacter pythonis</name>
    <dbReference type="NCBI Taxonomy" id="2483112"/>
    <lineage>
        <taxon>Bacteria</taxon>
        <taxon>Pseudomonadati</taxon>
        <taxon>Pseudomonadota</taxon>
        <taxon>Gammaproteobacteria</taxon>
        <taxon>Lysobacterales</taxon>
        <taxon>Lysobacteraceae</taxon>
        <taxon>Solilutibacter</taxon>
    </lineage>
</organism>
<dbReference type="SUPFAM" id="SSF53448">
    <property type="entry name" value="Nucleotide-diphospho-sugar transferases"/>
    <property type="match status" value="1"/>
</dbReference>
<dbReference type="InterPro" id="IPR013482">
    <property type="entry name" value="Molybde_CF_guanTrfase"/>
</dbReference>
<keyword evidence="3" id="KW-0479">Metal-binding</keyword>
<evidence type="ECO:0000256" key="3">
    <source>
        <dbReference type="ARBA" id="ARBA00022723"/>
    </source>
</evidence>
<protein>
    <submittedName>
        <fullName evidence="9">Molybdenum cofactor guanylyltransferase</fullName>
    </submittedName>
</protein>
<evidence type="ECO:0000313" key="9">
    <source>
        <dbReference type="EMBL" id="RMH93772.1"/>
    </source>
</evidence>
<dbReference type="Proteomes" id="UP000275012">
    <property type="component" value="Unassembled WGS sequence"/>
</dbReference>
<dbReference type="GO" id="GO:0006777">
    <property type="term" value="P:Mo-molybdopterin cofactor biosynthetic process"/>
    <property type="evidence" value="ECO:0007669"/>
    <property type="project" value="UniProtKB-KW"/>
</dbReference>
<dbReference type="PANTHER" id="PTHR19136:SF81">
    <property type="entry name" value="MOLYBDENUM COFACTOR GUANYLYLTRANSFERASE"/>
    <property type="match status" value="1"/>
</dbReference>
<gene>
    <name evidence="9" type="ORF">EBB59_03765</name>
</gene>
<dbReference type="GO" id="GO:0005525">
    <property type="term" value="F:GTP binding"/>
    <property type="evidence" value="ECO:0007669"/>
    <property type="project" value="UniProtKB-KW"/>
</dbReference>
<name>A0A3M2I3H8_9GAMM</name>
<evidence type="ECO:0000256" key="1">
    <source>
        <dbReference type="ARBA" id="ARBA00022490"/>
    </source>
</evidence>
<evidence type="ECO:0000256" key="5">
    <source>
        <dbReference type="ARBA" id="ARBA00022842"/>
    </source>
</evidence>
<keyword evidence="1" id="KW-0963">Cytoplasm</keyword>
<dbReference type="RefSeq" id="WP_122100815.1">
    <property type="nucleotide sequence ID" value="NZ_RFLY01000004.1"/>
</dbReference>
<feature type="domain" description="MobA-like NTP transferase" evidence="8">
    <location>
        <begin position="28"/>
        <end position="169"/>
    </location>
</feature>
<dbReference type="CDD" id="cd02503">
    <property type="entry name" value="MobA"/>
    <property type="match status" value="1"/>
</dbReference>
<dbReference type="AlphaFoldDB" id="A0A3M2I3H8"/>
<keyword evidence="4" id="KW-0547">Nucleotide-binding</keyword>
<proteinExistence type="predicted"/>
<reference evidence="9 10" key="1">
    <citation type="submission" date="2018-10" db="EMBL/GenBank/DDBJ databases">
        <title>Proposal of Lysobacter pythonis sp. nov. isolated from royal pythons (Python regius).</title>
        <authorList>
            <person name="Hans-Juergen B."/>
            <person name="Huptas C."/>
            <person name="Sandra B."/>
            <person name="Igor L."/>
            <person name="Joachim S."/>
            <person name="Siegfried S."/>
            <person name="Mareike W."/>
            <person name="Peter K."/>
        </authorList>
    </citation>
    <scope>NUCLEOTIDE SEQUENCE [LARGE SCALE GENOMIC DNA]</scope>
    <source>
        <strain evidence="9 10">4284/11</strain>
    </source>
</reference>
<dbReference type="Gene3D" id="3.90.550.10">
    <property type="entry name" value="Spore Coat Polysaccharide Biosynthesis Protein SpsA, Chain A"/>
    <property type="match status" value="1"/>
</dbReference>
<dbReference type="Pfam" id="PF12804">
    <property type="entry name" value="NTP_transf_3"/>
    <property type="match status" value="1"/>
</dbReference>
<keyword evidence="7" id="KW-0501">Molybdenum cofactor biosynthesis</keyword>
<keyword evidence="2 9" id="KW-0808">Transferase</keyword>
<dbReference type="OrthoDB" id="9788394at2"/>
<keyword evidence="6" id="KW-0342">GTP-binding</keyword>
<dbReference type="GO" id="GO:0046872">
    <property type="term" value="F:metal ion binding"/>
    <property type="evidence" value="ECO:0007669"/>
    <property type="project" value="UniProtKB-KW"/>
</dbReference>
<keyword evidence="10" id="KW-1185">Reference proteome</keyword>
<dbReference type="InterPro" id="IPR025877">
    <property type="entry name" value="MobA-like_NTP_Trfase"/>
</dbReference>
<evidence type="ECO:0000259" key="8">
    <source>
        <dbReference type="Pfam" id="PF12804"/>
    </source>
</evidence>
<keyword evidence="5" id="KW-0460">Magnesium</keyword>
<keyword evidence="9" id="KW-0548">Nucleotidyltransferase</keyword>
<evidence type="ECO:0000313" key="10">
    <source>
        <dbReference type="Proteomes" id="UP000275012"/>
    </source>
</evidence>
<evidence type="ECO:0000256" key="2">
    <source>
        <dbReference type="ARBA" id="ARBA00022679"/>
    </source>
</evidence>
<dbReference type="InterPro" id="IPR029044">
    <property type="entry name" value="Nucleotide-diphossugar_trans"/>
</dbReference>
<sequence length="209" mass="22558">MKMVARIKWEMIVSCDVPARPRPLALGVLAGGRGSRLGGVDKAWIEIDGHPLVLHWKALADRLGLPLRVSANRDTHRFLDYGLTVWRDDAEDLGPVSGLHALSRSVARGGGLLTVPVDALGPVDTVLQALLRHGPGHYARDATGIQPLVAYWDASRLRALAGEALRARRLAVRDLLSAAGMAPVVFADIEIENLNTPDDLARTGARLPR</sequence>
<evidence type="ECO:0000256" key="7">
    <source>
        <dbReference type="ARBA" id="ARBA00023150"/>
    </source>
</evidence>
<dbReference type="EMBL" id="RFLY01000004">
    <property type="protein sequence ID" value="RMH93772.1"/>
    <property type="molecule type" value="Genomic_DNA"/>
</dbReference>
<dbReference type="GO" id="GO:0016779">
    <property type="term" value="F:nucleotidyltransferase activity"/>
    <property type="evidence" value="ECO:0007669"/>
    <property type="project" value="UniProtKB-KW"/>
</dbReference>
<accession>A0A3M2I3H8</accession>